<dbReference type="AlphaFoldDB" id="A0A142BB68"/>
<dbReference type="Proteomes" id="UP000071065">
    <property type="component" value="Chromosome"/>
</dbReference>
<evidence type="ECO:0000259" key="2">
    <source>
        <dbReference type="Pfam" id="PF12708"/>
    </source>
</evidence>
<evidence type="ECO:0000259" key="1">
    <source>
        <dbReference type="Pfam" id="PF12571"/>
    </source>
</evidence>
<accession>A0A142BB68</accession>
<dbReference type="InterPro" id="IPR024535">
    <property type="entry name" value="RHGA/B-epi-like_pectate_lyase"/>
</dbReference>
<dbReference type="OrthoDB" id="9810174at2"/>
<dbReference type="InterPro" id="IPR012334">
    <property type="entry name" value="Pectin_lyas_fold"/>
</dbReference>
<dbReference type="Pfam" id="PF12708">
    <property type="entry name" value="Pect-lyase_RHGA_epim"/>
    <property type="match status" value="1"/>
</dbReference>
<organism evidence="3 4">
    <name type="scientific">Endozoicomonas montiporae CL-33</name>
    <dbReference type="NCBI Taxonomy" id="570277"/>
    <lineage>
        <taxon>Bacteria</taxon>
        <taxon>Pseudomonadati</taxon>
        <taxon>Pseudomonadota</taxon>
        <taxon>Gammaproteobacteria</taxon>
        <taxon>Oceanospirillales</taxon>
        <taxon>Endozoicomonadaceae</taxon>
        <taxon>Endozoicomonas</taxon>
    </lineage>
</organism>
<dbReference type="InterPro" id="IPR011050">
    <property type="entry name" value="Pectin_lyase_fold/virulence"/>
</dbReference>
<dbReference type="STRING" id="570277.EZMO1_1851"/>
<evidence type="ECO:0000313" key="4">
    <source>
        <dbReference type="Proteomes" id="UP000071065"/>
    </source>
</evidence>
<dbReference type="SUPFAM" id="SSF51126">
    <property type="entry name" value="Pectin lyase-like"/>
    <property type="match status" value="1"/>
</dbReference>
<dbReference type="PATRIC" id="fig|570277.3.peg.1993"/>
<protein>
    <submittedName>
        <fullName evidence="3">Uncharacterized protein</fullName>
    </submittedName>
</protein>
<evidence type="ECO:0000313" key="3">
    <source>
        <dbReference type="EMBL" id="AMO55994.1"/>
    </source>
</evidence>
<dbReference type="Pfam" id="PF12571">
    <property type="entry name" value="Phage_tail_fib"/>
    <property type="match status" value="1"/>
</dbReference>
<dbReference type="RefSeq" id="WP_061509404.1">
    <property type="nucleotide sequence ID" value="NZ_CP013251.1"/>
</dbReference>
<feature type="domain" description="Phage tail fibre protein N-terminal" evidence="1">
    <location>
        <begin position="2"/>
        <end position="150"/>
    </location>
</feature>
<feature type="domain" description="Rhamnogalacturonase A/B/Epimerase-like pectate lyase" evidence="2">
    <location>
        <begin position="285"/>
        <end position="346"/>
    </location>
</feature>
<dbReference type="KEGG" id="emp:EZMO1_1851"/>
<sequence>MAAITYKGESLIATKQANGEVMNIDRVILANIPGLDPGKPVDRNEQLPPAEHIVLDEPVSQHGYINPNLVVYALHMGTGGDPFEFNWLGLYCSADDTVVAINYMPTQGKDPSMALTRNLLLEYSGAQETGDIHIPAESWMVDFSQRMDGTDGRSRQMTQDVFGRQLFYGDACKVVKGSGGYYELLPGEGYVAGIRFDYPGKSVLVSDTPTSIWLDVSQQGNAMSDIQPVVNVMVSDQEQVDYIDDSGVQHYLEKISSISSNSVVSDDRMVLRTNGLFTERVLGEIDVRDFGAIGNGITDNTAALQACFEFAIRNKYTVRIPRGVYEFSRISLNMSGELTIKGDSNTILHSTLSEPDSNKAAIRFSGSPIKDYSVVKNGVNRHDASVTMEDTAGIQPGDLAIFSSNQLIDTDHRGFWKMGFVGRVSSISGNKVTLEDAPPVWLPSEESFNITVTEKISASQFKVSGLTDRRGSMYPITGISGNNSEEVRNITDYDPLTNIVTCESTWLSPPEVGDVFRLDKLTQVRISRPLTVSLSGGVTLTRDKHLTANAGDGGFLGLQLQENADSTVEDWSIENFSETNFKYMYSYKSVIRNCKSKGANRIYSGYDGTGYGLLDVSSYRCQYLNNDISFCRCGFTTAGAVALSVYSVVRDNRITGGGVSYTGEGIHPHGNQVSYGFGGHGNAYHLIYSNNYVNDCHTGGSYRDYMPSVLKNEYTGSMEYPFYLHQIRGGIFKGNIFKPITKGEHFVELRGGIYNAEEPLIISENVAYELEGAFVGLVTVTDETVLENLHVTRNTVHFNKAKSQKVGIFGTTTGVRLSKCRLSGNIVHYTSAADDTVNTGWYGFATPNRTFKVVNDYIITGENQYFVNISSNNTIEIPFNNGTATCSIVDIVGENNGIIATSVVLYEVSGNSGDQSPLGFANTNRVYPLKSNELSKPKDGFVNIYQQGPNLIIINKHSSDLNLFVSIKRVV</sequence>
<proteinExistence type="predicted"/>
<dbReference type="Gene3D" id="2.160.20.10">
    <property type="entry name" value="Single-stranded right-handed beta-helix, Pectin lyase-like"/>
    <property type="match status" value="1"/>
</dbReference>
<dbReference type="EMBL" id="CP013251">
    <property type="protein sequence ID" value="AMO55994.1"/>
    <property type="molecule type" value="Genomic_DNA"/>
</dbReference>
<reference evidence="3 4" key="1">
    <citation type="journal article" date="2016" name="Front. Microbiol.">
        <title>Genomic Insight into the Host-Endosymbiont Relationship of Endozoicomonas montiporae CL-33(T) with its Coral Host.</title>
        <authorList>
            <person name="Ding J.-Y."/>
            <person name="Shiu J.-H."/>
            <person name="Chen W.-M."/>
            <person name="Chiang Y.-R."/>
            <person name="Tang S.-L."/>
        </authorList>
    </citation>
    <scope>NUCLEOTIDE SEQUENCE [LARGE SCALE GENOMIC DNA]</scope>
    <source>
        <strain evidence="3 4">CL-33</strain>
    </source>
</reference>
<name>A0A142BB68_9GAMM</name>
<dbReference type="InterPro" id="IPR022225">
    <property type="entry name" value="Phage_tail_fibre_N"/>
</dbReference>
<gene>
    <name evidence="3" type="ORF">EZMO1_1851</name>
</gene>